<dbReference type="RefSeq" id="WP_183447712.1">
    <property type="nucleotide sequence ID" value="NZ_JACHWB010000001.1"/>
</dbReference>
<sequence>MTQDLSALAESRDRQLADLLRSGPVVPVITLERVEDAVPLARALVAGGLRLLEITLRTPAAADAAAAIIHDVPEAIVGIGTVLTPKDLERAQALGARYALSPGATPDLLDAASRSEMPFIPGIATASELMMALAHGFQTVKFFPAVAAGGIPALKALAGPFPQARFCPTGGVDEKNAKDWLALPNVVAIGGSWICPLSDIRAGAWDEITAKAQRAVAAAKA</sequence>
<dbReference type="Gene3D" id="3.20.20.70">
    <property type="entry name" value="Aldolase class I"/>
    <property type="match status" value="1"/>
</dbReference>
<dbReference type="Proteomes" id="UP000532010">
    <property type="component" value="Unassembled WGS sequence"/>
</dbReference>
<dbReference type="PANTHER" id="PTHR30246">
    <property type="entry name" value="2-KETO-3-DEOXY-6-PHOSPHOGLUCONATE ALDOLASE"/>
    <property type="match status" value="1"/>
</dbReference>
<protein>
    <recommendedName>
        <fullName evidence="5">2-dehydro-3-deoxy-phosphogluconate aldolase</fullName>
        <ecNumber evidence="5">4.1.2.14</ecNumber>
    </recommendedName>
</protein>
<reference evidence="9 10" key="1">
    <citation type="submission" date="2020-08" db="EMBL/GenBank/DDBJ databases">
        <title>The Agave Microbiome: Exploring the role of microbial communities in plant adaptations to desert environments.</title>
        <authorList>
            <person name="Partida-Martinez L.P."/>
        </authorList>
    </citation>
    <scope>NUCLEOTIDE SEQUENCE [LARGE SCALE GENOMIC DNA]</scope>
    <source>
        <strain evidence="9 10">AT3.9</strain>
    </source>
</reference>
<keyword evidence="10" id="KW-1185">Reference proteome</keyword>
<comment type="similarity">
    <text evidence="3">Belongs to the KHG/KDPG aldolase family.</text>
</comment>
<evidence type="ECO:0000256" key="5">
    <source>
        <dbReference type="ARBA" id="ARBA00013063"/>
    </source>
</evidence>
<evidence type="ECO:0000313" key="9">
    <source>
        <dbReference type="EMBL" id="MBB3017987.1"/>
    </source>
</evidence>
<dbReference type="InterPro" id="IPR031337">
    <property type="entry name" value="KDPG/KHG_AS_1"/>
</dbReference>
<evidence type="ECO:0000256" key="2">
    <source>
        <dbReference type="ARBA" id="ARBA00004736"/>
    </source>
</evidence>
<dbReference type="GO" id="GO:0008675">
    <property type="term" value="F:2-dehydro-3-deoxy-phosphogluconate aldolase activity"/>
    <property type="evidence" value="ECO:0007669"/>
    <property type="project" value="UniProtKB-EC"/>
</dbReference>
<dbReference type="AlphaFoldDB" id="A0A7W4VJX2"/>
<dbReference type="PROSITE" id="PS00160">
    <property type="entry name" value="ALDOLASE_KDPG_KHG_2"/>
    <property type="match status" value="1"/>
</dbReference>
<organism evidence="9 10">
    <name type="scientific">Microvirga lupini</name>
    <dbReference type="NCBI Taxonomy" id="420324"/>
    <lineage>
        <taxon>Bacteria</taxon>
        <taxon>Pseudomonadati</taxon>
        <taxon>Pseudomonadota</taxon>
        <taxon>Alphaproteobacteria</taxon>
        <taxon>Hyphomicrobiales</taxon>
        <taxon>Methylobacteriaceae</taxon>
        <taxon>Microvirga</taxon>
    </lineage>
</organism>
<gene>
    <name evidence="9" type="ORF">FHR70_001027</name>
</gene>
<name>A0A7W4VJX2_9HYPH</name>
<evidence type="ECO:0000256" key="6">
    <source>
        <dbReference type="ARBA" id="ARBA00023239"/>
    </source>
</evidence>
<proteinExistence type="inferred from homology"/>
<dbReference type="PROSITE" id="PS00159">
    <property type="entry name" value="ALDOLASE_KDPG_KHG_1"/>
    <property type="match status" value="1"/>
</dbReference>
<keyword evidence="8" id="KW-0119">Carbohydrate metabolism</keyword>
<dbReference type="InterPro" id="IPR013785">
    <property type="entry name" value="Aldolase_TIM"/>
</dbReference>
<dbReference type="NCBIfam" id="TIGR01182">
    <property type="entry name" value="eda"/>
    <property type="match status" value="1"/>
</dbReference>
<evidence type="ECO:0000313" key="10">
    <source>
        <dbReference type="Proteomes" id="UP000532010"/>
    </source>
</evidence>
<dbReference type="SUPFAM" id="SSF51569">
    <property type="entry name" value="Aldolase"/>
    <property type="match status" value="1"/>
</dbReference>
<dbReference type="EMBL" id="JACHWB010000001">
    <property type="protein sequence ID" value="MBB3017987.1"/>
    <property type="molecule type" value="Genomic_DNA"/>
</dbReference>
<evidence type="ECO:0000256" key="1">
    <source>
        <dbReference type="ARBA" id="ARBA00000654"/>
    </source>
</evidence>
<evidence type="ECO:0000256" key="4">
    <source>
        <dbReference type="ARBA" id="ARBA00011233"/>
    </source>
</evidence>
<accession>A0A7W4VJX2</accession>
<evidence type="ECO:0000256" key="3">
    <source>
        <dbReference type="ARBA" id="ARBA00006906"/>
    </source>
</evidence>
<dbReference type="Pfam" id="PF01081">
    <property type="entry name" value="Aldolase"/>
    <property type="match status" value="1"/>
</dbReference>
<dbReference type="InterPro" id="IPR000887">
    <property type="entry name" value="Aldlse_KDPG_KHG"/>
</dbReference>
<dbReference type="CDD" id="cd00452">
    <property type="entry name" value="KDPG_aldolase"/>
    <property type="match status" value="1"/>
</dbReference>
<evidence type="ECO:0000256" key="8">
    <source>
        <dbReference type="ARBA" id="ARBA00023277"/>
    </source>
</evidence>
<comment type="subunit">
    <text evidence="4">Homotrimer.</text>
</comment>
<dbReference type="PANTHER" id="PTHR30246:SF1">
    <property type="entry name" value="2-DEHYDRO-3-DEOXY-6-PHOSPHOGALACTONATE ALDOLASE-RELATED"/>
    <property type="match status" value="1"/>
</dbReference>
<keyword evidence="7" id="KW-0704">Schiff base</keyword>
<dbReference type="NCBIfam" id="NF004325">
    <property type="entry name" value="PRK05718.1"/>
    <property type="match status" value="1"/>
</dbReference>
<comment type="pathway">
    <text evidence="2">Carbohydrate acid metabolism; 2-dehydro-3-deoxy-D-gluconate degradation; D-glyceraldehyde 3-phosphate and pyruvate from 2-dehydro-3-deoxy-D-gluconate: step 2/2.</text>
</comment>
<dbReference type="InterPro" id="IPR031338">
    <property type="entry name" value="KDPG/KHG_AS_2"/>
</dbReference>
<comment type="caution">
    <text evidence="9">The sequence shown here is derived from an EMBL/GenBank/DDBJ whole genome shotgun (WGS) entry which is preliminary data.</text>
</comment>
<keyword evidence="6 9" id="KW-0456">Lyase</keyword>
<evidence type="ECO:0000256" key="7">
    <source>
        <dbReference type="ARBA" id="ARBA00023270"/>
    </source>
</evidence>
<dbReference type="EC" id="4.1.2.14" evidence="5"/>
<comment type="catalytic activity">
    <reaction evidence="1">
        <text>2-dehydro-3-deoxy-6-phospho-D-gluconate = D-glyceraldehyde 3-phosphate + pyruvate</text>
        <dbReference type="Rhea" id="RHEA:17089"/>
        <dbReference type="ChEBI" id="CHEBI:15361"/>
        <dbReference type="ChEBI" id="CHEBI:57569"/>
        <dbReference type="ChEBI" id="CHEBI:59776"/>
        <dbReference type="EC" id="4.1.2.14"/>
    </reaction>
</comment>